<accession>A0AAJ0CUH8</accession>
<keyword evidence="2" id="KW-1185">Reference proteome</keyword>
<name>A0AAJ0CUH8_9HYPO</name>
<protein>
    <submittedName>
        <fullName evidence="1">Uncharacterized protein</fullName>
    </submittedName>
</protein>
<dbReference type="EMBL" id="JASWJB010000064">
    <property type="protein sequence ID" value="KAK2603440.1"/>
    <property type="molecule type" value="Genomic_DNA"/>
</dbReference>
<dbReference type="AlphaFoldDB" id="A0AAJ0CUH8"/>
<sequence length="229" mass="24542">MKSSVLVYPATTLTIASSITSAKQVPLLAGVAMMSQDDNNSVPGHNSAVYAHVPKEEQAYVVESFEIAPDKMESYGDPNCVDAVVPRSILNCKSSDRVCFMYLIGHLPASKKTELGLPDGAFTNATMIVGASANFSDGTSEERRTATLPFKTMPVGDMAHLVIRGADGVQVDHLPSSGDSSALVDNVIPGIFIKTGTWHFDVDIRAGDEKNTCLFAAKMTTFLKGRNWP</sequence>
<evidence type="ECO:0000313" key="1">
    <source>
        <dbReference type="EMBL" id="KAK2603440.1"/>
    </source>
</evidence>
<dbReference type="Proteomes" id="UP001251528">
    <property type="component" value="Unassembled WGS sequence"/>
</dbReference>
<gene>
    <name evidence="1" type="ORF">QQS21_004391</name>
</gene>
<organism evidence="1 2">
    <name type="scientific">Conoideocrella luteorostrata</name>
    <dbReference type="NCBI Taxonomy" id="1105319"/>
    <lineage>
        <taxon>Eukaryota</taxon>
        <taxon>Fungi</taxon>
        <taxon>Dikarya</taxon>
        <taxon>Ascomycota</taxon>
        <taxon>Pezizomycotina</taxon>
        <taxon>Sordariomycetes</taxon>
        <taxon>Hypocreomycetidae</taxon>
        <taxon>Hypocreales</taxon>
        <taxon>Clavicipitaceae</taxon>
        <taxon>Conoideocrella</taxon>
    </lineage>
</organism>
<proteinExistence type="predicted"/>
<comment type="caution">
    <text evidence="1">The sequence shown here is derived from an EMBL/GenBank/DDBJ whole genome shotgun (WGS) entry which is preliminary data.</text>
</comment>
<reference evidence="1" key="1">
    <citation type="submission" date="2023-06" db="EMBL/GenBank/DDBJ databases">
        <title>Conoideocrella luteorostrata (Hypocreales: Clavicipitaceae), a potential biocontrol fungus for elongate hemlock scale in United States Christmas tree production areas.</title>
        <authorList>
            <person name="Barrett H."/>
            <person name="Lovett B."/>
            <person name="Macias A.M."/>
            <person name="Stajich J.E."/>
            <person name="Kasson M.T."/>
        </authorList>
    </citation>
    <scope>NUCLEOTIDE SEQUENCE</scope>
    <source>
        <strain evidence="1">ARSEF 14590</strain>
    </source>
</reference>
<evidence type="ECO:0000313" key="2">
    <source>
        <dbReference type="Proteomes" id="UP001251528"/>
    </source>
</evidence>